<keyword evidence="6" id="KW-1185">Reference proteome</keyword>
<sequence length="288" mass="30926">MNLCIVSGKGGTGKTTLSVSLAAWLAENLDDKQVMLLDCDVEEPNAHLYLTPPQVTQDPVSVLVPRWQKELCTHCGRCGKVCQFGAFAVLGDRIEIFSDHCHNCGVCSYVCPHQALPEHHHAVGRTLRGQVDGVDLIWGDLNVGEPRSTPVIEAVRRQAGAGTVIIDGPPGTSCGMVAAASGVDLALVVTEPTLFGRHDLELALDALRALEVPCAVVINKSLFGDAGVRSCCDRHNVPVLLEIPFRRDLAACSAQQGILHRFAPEFNALLAQLWNGLQQMARQGKVTA</sequence>
<dbReference type="InterPro" id="IPR017896">
    <property type="entry name" value="4Fe4S_Fe-S-bd"/>
</dbReference>
<dbReference type="KEGG" id="gsb:GSUB_14210"/>
<evidence type="ECO:0000259" key="4">
    <source>
        <dbReference type="PROSITE" id="PS51379"/>
    </source>
</evidence>
<dbReference type="HOGENOM" id="CLU_067767_0_0_7"/>
<dbReference type="Pfam" id="PF01656">
    <property type="entry name" value="CbiA"/>
    <property type="match status" value="1"/>
</dbReference>
<accession>A0A0B5FS47</accession>
<feature type="domain" description="4Fe-4S ferredoxin-type" evidence="4">
    <location>
        <begin position="92"/>
        <end position="121"/>
    </location>
</feature>
<keyword evidence="2" id="KW-0408">Iron</keyword>
<dbReference type="GO" id="GO:0051536">
    <property type="term" value="F:iron-sulfur cluster binding"/>
    <property type="evidence" value="ECO:0007669"/>
    <property type="project" value="UniProtKB-KW"/>
</dbReference>
<evidence type="ECO:0000256" key="2">
    <source>
        <dbReference type="ARBA" id="ARBA00023004"/>
    </source>
</evidence>
<dbReference type="InterPro" id="IPR017900">
    <property type="entry name" value="4Fe4S_Fe_S_CS"/>
</dbReference>
<evidence type="ECO:0000256" key="3">
    <source>
        <dbReference type="ARBA" id="ARBA00023014"/>
    </source>
</evidence>
<dbReference type="STRING" id="483547.GSUB_14210"/>
<dbReference type="AlphaFoldDB" id="A0A0B5FS47"/>
<organism evidence="5 6">
    <name type="scientific">Geoalkalibacter subterraneus</name>
    <dbReference type="NCBI Taxonomy" id="483547"/>
    <lineage>
        <taxon>Bacteria</taxon>
        <taxon>Pseudomonadati</taxon>
        <taxon>Thermodesulfobacteriota</taxon>
        <taxon>Desulfuromonadia</taxon>
        <taxon>Desulfuromonadales</taxon>
        <taxon>Geoalkalibacteraceae</taxon>
        <taxon>Geoalkalibacter</taxon>
    </lineage>
</organism>
<dbReference type="Pfam" id="PF00037">
    <property type="entry name" value="Fer4"/>
    <property type="match status" value="2"/>
</dbReference>
<dbReference type="PROSITE" id="PS51379">
    <property type="entry name" value="4FE4S_FER_2"/>
    <property type="match status" value="2"/>
</dbReference>
<dbReference type="PANTHER" id="PTHR43063:SF1">
    <property type="entry name" value="4FE-4S CLUSTER CONTAINING PARA FAMILY ATPASE PROTEIN"/>
    <property type="match status" value="1"/>
</dbReference>
<dbReference type="Gene3D" id="3.30.70.20">
    <property type="match status" value="1"/>
</dbReference>
<keyword evidence="3" id="KW-0411">Iron-sulfur</keyword>
<evidence type="ECO:0000313" key="5">
    <source>
        <dbReference type="EMBL" id="AJF07474.1"/>
    </source>
</evidence>
<dbReference type="SUPFAM" id="SSF52540">
    <property type="entry name" value="P-loop containing nucleoside triphosphate hydrolases"/>
    <property type="match status" value="1"/>
</dbReference>
<protein>
    <recommendedName>
        <fullName evidence="4">4Fe-4S ferredoxin-type domain-containing protein</fullName>
    </recommendedName>
</protein>
<evidence type="ECO:0000313" key="6">
    <source>
        <dbReference type="Proteomes" id="UP000035036"/>
    </source>
</evidence>
<dbReference type="PROSITE" id="PS00198">
    <property type="entry name" value="4FE4S_FER_1"/>
    <property type="match status" value="1"/>
</dbReference>
<feature type="domain" description="4Fe-4S ferredoxin-type" evidence="4">
    <location>
        <begin position="63"/>
        <end position="89"/>
    </location>
</feature>
<dbReference type="EMBL" id="CP010311">
    <property type="protein sequence ID" value="AJF07474.1"/>
    <property type="molecule type" value="Genomic_DNA"/>
</dbReference>
<proteinExistence type="predicted"/>
<dbReference type="OrthoDB" id="9778602at2"/>
<dbReference type="InterPro" id="IPR027417">
    <property type="entry name" value="P-loop_NTPase"/>
</dbReference>
<dbReference type="SUPFAM" id="SSF54862">
    <property type="entry name" value="4Fe-4S ferredoxins"/>
    <property type="match status" value="1"/>
</dbReference>
<dbReference type="Gene3D" id="3.40.50.300">
    <property type="entry name" value="P-loop containing nucleotide triphosphate hydrolases"/>
    <property type="match status" value="1"/>
</dbReference>
<evidence type="ECO:0000256" key="1">
    <source>
        <dbReference type="ARBA" id="ARBA00022723"/>
    </source>
</evidence>
<dbReference type="RefSeq" id="WP_040201382.1">
    <property type="nucleotide sequence ID" value="NZ_CP010311.1"/>
</dbReference>
<dbReference type="Proteomes" id="UP000035036">
    <property type="component" value="Chromosome"/>
</dbReference>
<dbReference type="GO" id="GO:0046872">
    <property type="term" value="F:metal ion binding"/>
    <property type="evidence" value="ECO:0007669"/>
    <property type="project" value="UniProtKB-KW"/>
</dbReference>
<reference evidence="5 6" key="1">
    <citation type="journal article" date="2015" name="Genome Announc.">
        <title>Genomes of Geoalkalibacter ferrihydriticus Z-0531T and Geoalkalibacter subterraneus Red1T, Two Haloalkaliphilic Metal-Reducing Deltaproteobacteria.</title>
        <authorList>
            <person name="Badalamenti J.P."/>
            <person name="Krajmalnik-Brown R."/>
            <person name="Torres C.I."/>
            <person name="Bond D.R."/>
        </authorList>
    </citation>
    <scope>NUCLEOTIDE SEQUENCE [LARGE SCALE GENOMIC DNA]</scope>
    <source>
        <strain evidence="5 6">Red1</strain>
    </source>
</reference>
<name>A0A0B5FS47_9BACT</name>
<gene>
    <name evidence="5" type="ORF">GSUB_14210</name>
</gene>
<dbReference type="InterPro" id="IPR002586">
    <property type="entry name" value="CobQ/CobB/MinD/ParA_Nub-bd_dom"/>
</dbReference>
<dbReference type="PANTHER" id="PTHR43063">
    <property type="entry name" value="4FE-4S CLUSTER CONTAINING PARA FAMILY ATPASE PROTEIN"/>
    <property type="match status" value="1"/>
</dbReference>
<keyword evidence="1" id="KW-0479">Metal-binding</keyword>